<keyword evidence="3" id="KW-0472">Membrane</keyword>
<dbReference type="Pfam" id="PF07065">
    <property type="entry name" value="D123"/>
    <property type="match status" value="1"/>
</dbReference>
<keyword evidence="3" id="KW-1133">Transmembrane helix</keyword>
<dbReference type="PANTHER" id="PTHR15323">
    <property type="entry name" value="D123 PROTEIN"/>
    <property type="match status" value="1"/>
</dbReference>
<keyword evidence="4" id="KW-0131">Cell cycle</keyword>
<feature type="region of interest" description="Disordered" evidence="2">
    <location>
        <begin position="175"/>
        <end position="213"/>
    </location>
</feature>
<evidence type="ECO:0000256" key="3">
    <source>
        <dbReference type="SAM" id="Phobius"/>
    </source>
</evidence>
<protein>
    <submittedName>
        <fullName evidence="4">Cell division cycle protein</fullName>
    </submittedName>
</protein>
<dbReference type="Proteomes" id="UP001150062">
    <property type="component" value="Unassembled WGS sequence"/>
</dbReference>
<evidence type="ECO:0000256" key="1">
    <source>
        <dbReference type="ARBA" id="ARBA00011047"/>
    </source>
</evidence>
<keyword evidence="4" id="KW-0132">Cell division</keyword>
<feature type="compositionally biased region" description="Basic and acidic residues" evidence="2">
    <location>
        <begin position="191"/>
        <end position="213"/>
    </location>
</feature>
<gene>
    <name evidence="4" type="ORF">M0813_03418</name>
</gene>
<keyword evidence="3" id="KW-0812">Transmembrane</keyword>
<comment type="similarity">
    <text evidence="1">Belongs to the CDC123 family.</text>
</comment>
<reference evidence="4" key="1">
    <citation type="submission" date="2022-08" db="EMBL/GenBank/DDBJ databases">
        <title>Novel sulfate-reducing endosymbionts in the free-living metamonad Anaeramoeba.</title>
        <authorList>
            <person name="Jerlstrom-Hultqvist J."/>
            <person name="Cepicka I."/>
            <person name="Gallot-Lavallee L."/>
            <person name="Salas-Leiva D."/>
            <person name="Curtis B.A."/>
            <person name="Zahonova K."/>
            <person name="Pipaliya S."/>
            <person name="Dacks J."/>
            <person name="Roger A.J."/>
        </authorList>
    </citation>
    <scope>NUCLEOTIDE SEQUENCE</scope>
    <source>
        <strain evidence="4">Schooner1</strain>
    </source>
</reference>
<dbReference type="EMBL" id="JAOAOG010000240">
    <property type="protein sequence ID" value="KAJ6237011.1"/>
    <property type="molecule type" value="Genomic_DNA"/>
</dbReference>
<proteinExistence type="inferred from homology"/>
<feature type="compositionally biased region" description="Basic residues" evidence="2">
    <location>
        <begin position="175"/>
        <end position="190"/>
    </location>
</feature>
<name>A0ABQ8XWL1_9EUKA</name>
<evidence type="ECO:0000313" key="4">
    <source>
        <dbReference type="EMBL" id="KAJ6237011.1"/>
    </source>
</evidence>
<keyword evidence="5" id="KW-1185">Reference proteome</keyword>
<sequence>MVEINLPIKSTRHKHLKQYSIKTHYYPISAKQVSSLLNYHNHLRLSASLNKEDEQVILELETQIDGSLKTFKNAIVKIAGSCALDYTREPNQKQTNKNLKKELKNMYKREPKSLMIKQAEGKKLTKIQNSILNCFVKATIETLKVSKGKQALKLLLNSRKVYKLLLQHQEDVKNKGNKKGKVLRKKKEQKMKKEKENKTEKENQKEKEKEKEKEIEIEKEKEIEIEKEKEKEKEVEIFDEEEEEKKEKEKQVGKEKKIFLVVKKWIEIEPMFEFRGFVKNNNLTAVTQRHTEVCFPELELYAKDISKTIRSFFRSSLQNLAFLSNNKDYIIDFFIFQKSLFDDFEIKILEIDSFNNLKDPGLFNWETDQNVLFGKAKYQFRFRMKPLPNPFDMLSDVWGENIEKKLIPESVYGNLTRNIIIVVLLILLFIIFFCFILGLY</sequence>
<dbReference type="InterPro" id="IPR009772">
    <property type="entry name" value="CDC123"/>
</dbReference>
<dbReference type="PANTHER" id="PTHR15323:SF6">
    <property type="entry name" value="CELL DIVISION CYCLE PROTEIN 123 HOMOLOG"/>
    <property type="match status" value="1"/>
</dbReference>
<feature type="transmembrane region" description="Helical" evidence="3">
    <location>
        <begin position="419"/>
        <end position="439"/>
    </location>
</feature>
<accession>A0ABQ8XWL1</accession>
<dbReference type="GO" id="GO:0051301">
    <property type="term" value="P:cell division"/>
    <property type="evidence" value="ECO:0007669"/>
    <property type="project" value="UniProtKB-KW"/>
</dbReference>
<evidence type="ECO:0000256" key="2">
    <source>
        <dbReference type="SAM" id="MobiDB-lite"/>
    </source>
</evidence>
<evidence type="ECO:0000313" key="5">
    <source>
        <dbReference type="Proteomes" id="UP001150062"/>
    </source>
</evidence>
<organism evidence="4 5">
    <name type="scientific">Anaeramoeba flamelloides</name>
    <dbReference type="NCBI Taxonomy" id="1746091"/>
    <lineage>
        <taxon>Eukaryota</taxon>
        <taxon>Metamonada</taxon>
        <taxon>Anaeramoebidae</taxon>
        <taxon>Anaeramoeba</taxon>
    </lineage>
</organism>
<comment type="caution">
    <text evidence="4">The sequence shown here is derived from an EMBL/GenBank/DDBJ whole genome shotgun (WGS) entry which is preliminary data.</text>
</comment>